<dbReference type="InterPro" id="IPR025495">
    <property type="entry name" value="DUF4386"/>
</dbReference>
<dbReference type="Proteomes" id="UP000617145">
    <property type="component" value="Unassembled WGS sequence"/>
</dbReference>
<sequence length="229" mass="24019">MSRLNPIAAAPSHATSRVAGALYLLIILLGLTSELALRGPLLAPGDAAETAARMLSAPWMLRAGLAADVLMAMADVALAVLLYRLLRGVEPLVALLAMAFRLVQAVLITVALLALYTGLLALELGADAHVGLLAMLVHAHGYDLGLAFFGVNSLLTAWLLLRSGWVPGVIVWLLGAAGLVYLVGSALRFLAPPLADPFAVAYVLPVVAETAFCLWLLLHGLRPGKKVSH</sequence>
<evidence type="ECO:0000313" key="2">
    <source>
        <dbReference type="EMBL" id="GGG71770.1"/>
    </source>
</evidence>
<dbReference type="RefSeq" id="WP_188790041.1">
    <property type="nucleotide sequence ID" value="NZ_BMJV01000003.1"/>
</dbReference>
<proteinExistence type="predicted"/>
<protein>
    <recommendedName>
        <fullName evidence="4">DUF4386 domain-containing protein</fullName>
    </recommendedName>
</protein>
<reference evidence="2" key="1">
    <citation type="journal article" date="2014" name="Int. J. Syst. Evol. Microbiol.">
        <title>Complete genome sequence of Corynebacterium casei LMG S-19264T (=DSM 44701T), isolated from a smear-ripened cheese.</title>
        <authorList>
            <consortium name="US DOE Joint Genome Institute (JGI-PGF)"/>
            <person name="Walter F."/>
            <person name="Albersmeier A."/>
            <person name="Kalinowski J."/>
            <person name="Ruckert C."/>
        </authorList>
    </citation>
    <scope>NUCLEOTIDE SEQUENCE</scope>
    <source>
        <strain evidence="2">CGMCC 1.15762</strain>
    </source>
</reference>
<feature type="transmembrane region" description="Helical" evidence="1">
    <location>
        <begin position="63"/>
        <end position="86"/>
    </location>
</feature>
<evidence type="ECO:0000256" key="1">
    <source>
        <dbReference type="SAM" id="Phobius"/>
    </source>
</evidence>
<dbReference type="Pfam" id="PF14329">
    <property type="entry name" value="DUF4386"/>
    <property type="match status" value="1"/>
</dbReference>
<keyword evidence="1" id="KW-0812">Transmembrane</keyword>
<reference evidence="2" key="2">
    <citation type="submission" date="2020-09" db="EMBL/GenBank/DDBJ databases">
        <authorList>
            <person name="Sun Q."/>
            <person name="Zhou Y."/>
        </authorList>
    </citation>
    <scope>NUCLEOTIDE SEQUENCE</scope>
    <source>
        <strain evidence="2">CGMCC 1.15762</strain>
    </source>
</reference>
<feature type="transmembrane region" description="Helical" evidence="1">
    <location>
        <begin position="142"/>
        <end position="161"/>
    </location>
</feature>
<name>A0A8J3EGL8_9RHOB</name>
<keyword evidence="3" id="KW-1185">Reference proteome</keyword>
<dbReference type="EMBL" id="BMJV01000003">
    <property type="protein sequence ID" value="GGG71770.1"/>
    <property type="molecule type" value="Genomic_DNA"/>
</dbReference>
<feature type="transmembrane region" description="Helical" evidence="1">
    <location>
        <begin position="199"/>
        <end position="218"/>
    </location>
</feature>
<keyword evidence="1" id="KW-1133">Transmembrane helix</keyword>
<accession>A0A8J3EGL8</accession>
<keyword evidence="1" id="KW-0472">Membrane</keyword>
<gene>
    <name evidence="2" type="ORF">GCM10011415_19630</name>
</gene>
<comment type="caution">
    <text evidence="2">The sequence shown here is derived from an EMBL/GenBank/DDBJ whole genome shotgun (WGS) entry which is preliminary data.</text>
</comment>
<organism evidence="2 3">
    <name type="scientific">Salipiger pallidus</name>
    <dbReference type="NCBI Taxonomy" id="1775170"/>
    <lineage>
        <taxon>Bacteria</taxon>
        <taxon>Pseudomonadati</taxon>
        <taxon>Pseudomonadota</taxon>
        <taxon>Alphaproteobacteria</taxon>
        <taxon>Rhodobacterales</taxon>
        <taxon>Roseobacteraceae</taxon>
        <taxon>Salipiger</taxon>
    </lineage>
</organism>
<evidence type="ECO:0000313" key="3">
    <source>
        <dbReference type="Proteomes" id="UP000617145"/>
    </source>
</evidence>
<dbReference type="AlphaFoldDB" id="A0A8J3EGL8"/>
<feature type="transmembrane region" description="Helical" evidence="1">
    <location>
        <begin position="168"/>
        <end position="187"/>
    </location>
</feature>
<feature type="transmembrane region" description="Helical" evidence="1">
    <location>
        <begin position="98"/>
        <end position="122"/>
    </location>
</feature>
<evidence type="ECO:0008006" key="4">
    <source>
        <dbReference type="Google" id="ProtNLM"/>
    </source>
</evidence>